<evidence type="ECO:0008006" key="4">
    <source>
        <dbReference type="Google" id="ProtNLM"/>
    </source>
</evidence>
<evidence type="ECO:0000313" key="3">
    <source>
        <dbReference type="Proteomes" id="UP000177515"/>
    </source>
</evidence>
<name>A0ABM6F512_9BURK</name>
<evidence type="ECO:0000256" key="1">
    <source>
        <dbReference type="SAM" id="SignalP"/>
    </source>
</evidence>
<dbReference type="RefSeq" id="WP_071013314.1">
    <property type="nucleotide sequence ID" value="NZ_CP017754.1"/>
</dbReference>
<organism evidence="2 3">
    <name type="scientific">Cupriavidus malaysiensis</name>
    <dbReference type="NCBI Taxonomy" id="367825"/>
    <lineage>
        <taxon>Bacteria</taxon>
        <taxon>Pseudomonadati</taxon>
        <taxon>Pseudomonadota</taxon>
        <taxon>Betaproteobacteria</taxon>
        <taxon>Burkholderiales</taxon>
        <taxon>Burkholderiaceae</taxon>
        <taxon>Cupriavidus</taxon>
    </lineage>
</organism>
<gene>
    <name evidence="2" type="ORF">BKK80_12715</name>
</gene>
<proteinExistence type="predicted"/>
<evidence type="ECO:0000313" key="2">
    <source>
        <dbReference type="EMBL" id="AOZ06583.1"/>
    </source>
</evidence>
<feature type="signal peptide" evidence="1">
    <location>
        <begin position="1"/>
        <end position="24"/>
    </location>
</feature>
<accession>A0ABM6F512</accession>
<feature type="chain" id="PRO_5046884028" description="Transmembrane protein" evidence="1">
    <location>
        <begin position="25"/>
        <end position="193"/>
    </location>
</feature>
<dbReference type="Proteomes" id="UP000177515">
    <property type="component" value="Chromosome 1"/>
</dbReference>
<dbReference type="EMBL" id="CP017754">
    <property type="protein sequence ID" value="AOZ06583.1"/>
    <property type="molecule type" value="Genomic_DNA"/>
</dbReference>
<sequence length="193" mass="20712">MRKLKLALAALPILAIVMPLAALAFVKPLRAAVPGWMPGVQCPRADLCMDDVGRLAEAQQLYAQGYATATAAVGPFHGRPRLVFCSTQACADTFGLGRRAAAAVGDFGLAVAPRGWQSYYVAHELIHYRQAETLGNVAVATGPGWLIEGMAYDLSGDPRPVLGEPFQGWRAQFRAWHAGLGGRDLWEAARAVR</sequence>
<keyword evidence="3" id="KW-1185">Reference proteome</keyword>
<protein>
    <recommendedName>
        <fullName evidence="4">Transmembrane protein</fullName>
    </recommendedName>
</protein>
<keyword evidence="1" id="KW-0732">Signal</keyword>
<reference evidence="2 3" key="1">
    <citation type="submission" date="2016-10" db="EMBL/GenBank/DDBJ databases">
        <title>Complete genome sequences of three Cupriavidus strains isolated from various Malaysian environments.</title>
        <authorList>
            <person name="Abdullah A.A.-A."/>
            <person name="Shafie N.A.H."/>
            <person name="Lau N.S."/>
        </authorList>
    </citation>
    <scope>NUCLEOTIDE SEQUENCE [LARGE SCALE GENOMIC DNA]</scope>
    <source>
        <strain evidence="2 3">USMAA1020</strain>
    </source>
</reference>